<keyword evidence="4 14" id="KW-1003">Cell membrane</keyword>
<keyword evidence="10 14" id="KW-0472">Membrane</keyword>
<keyword evidence="7 14" id="KW-0375">Hydrogen ion transport</keyword>
<evidence type="ECO:0000256" key="6">
    <source>
        <dbReference type="ARBA" id="ARBA00022692"/>
    </source>
</evidence>
<name>A0A5Q2RCI1_9ACTN</name>
<dbReference type="PANTHER" id="PTHR33445:SF1">
    <property type="entry name" value="ATP SYNTHASE SUBUNIT B"/>
    <property type="match status" value="1"/>
</dbReference>
<dbReference type="InterPro" id="IPR005864">
    <property type="entry name" value="ATP_synth_F0_bsu_bac"/>
</dbReference>
<reference evidence="18 19" key="1">
    <citation type="submission" date="2019-11" db="EMBL/GenBank/DDBJ databases">
        <authorList>
            <person name="He Y."/>
        </authorList>
    </citation>
    <scope>NUCLEOTIDE SEQUENCE [LARGE SCALE GENOMIC DNA]</scope>
    <source>
        <strain evidence="18 19">SCSIO 58843</strain>
    </source>
</reference>
<keyword evidence="19" id="KW-1185">Reference proteome</keyword>
<sequence length="232" mass="24383">MRIRTALAAVLLLVVATLGFASPAGAAESIGSCVAEVAAEVNALMEEGMSEYDALQEVEGQAEGCVEAPNPVLPELNELIWIGIAFIVLLALGMKFAYPAVASAMEARSEKIRSDLEAAERTRLDAEAEAEKYRASLGDAQAESARILDEARTSAESVRAERLAAAESEAAEIKAKAVADAEQIKAQALADLRSEVVALAVGAAEQVVQRNLDAAAQAELIENYINQVGSQN</sequence>
<organism evidence="18 19">
    <name type="scientific">Actinomarinicola tropica</name>
    <dbReference type="NCBI Taxonomy" id="2789776"/>
    <lineage>
        <taxon>Bacteria</taxon>
        <taxon>Bacillati</taxon>
        <taxon>Actinomycetota</taxon>
        <taxon>Acidimicrobiia</taxon>
        <taxon>Acidimicrobiales</taxon>
        <taxon>Iamiaceae</taxon>
        <taxon>Actinomarinicola</taxon>
    </lineage>
</organism>
<keyword evidence="6 14" id="KW-0812">Transmembrane</keyword>
<protein>
    <recommendedName>
        <fullName evidence="14">ATP synthase subunit b</fullName>
    </recommendedName>
    <alternativeName>
        <fullName evidence="14">ATP synthase F(0) sector subunit b</fullName>
    </alternativeName>
    <alternativeName>
        <fullName evidence="14">ATPase subunit I</fullName>
    </alternativeName>
    <alternativeName>
        <fullName evidence="14">F-type ATPase subunit b</fullName>
        <shortName evidence="14">F-ATPase subunit b</shortName>
    </alternativeName>
</protein>
<dbReference type="Gene3D" id="6.10.250.1580">
    <property type="match status" value="1"/>
</dbReference>
<keyword evidence="11 14" id="KW-0066">ATP synthesis</keyword>
<accession>A0A5Q2RCI1</accession>
<evidence type="ECO:0000256" key="10">
    <source>
        <dbReference type="ARBA" id="ARBA00023136"/>
    </source>
</evidence>
<keyword evidence="17" id="KW-0732">Signal</keyword>
<keyword evidence="9 14" id="KW-0406">Ion transport</keyword>
<evidence type="ECO:0000256" key="4">
    <source>
        <dbReference type="ARBA" id="ARBA00022475"/>
    </source>
</evidence>
<dbReference type="GO" id="GO:0005886">
    <property type="term" value="C:plasma membrane"/>
    <property type="evidence" value="ECO:0007669"/>
    <property type="project" value="UniProtKB-SubCell"/>
</dbReference>
<feature type="transmembrane region" description="Helical" evidence="14">
    <location>
        <begin position="79"/>
        <end position="98"/>
    </location>
</feature>
<feature type="coiled-coil region" evidence="16">
    <location>
        <begin position="102"/>
        <end position="143"/>
    </location>
</feature>
<dbReference type="InterPro" id="IPR028987">
    <property type="entry name" value="ATP_synth_B-like_membr_sf"/>
</dbReference>
<evidence type="ECO:0000256" key="5">
    <source>
        <dbReference type="ARBA" id="ARBA00022547"/>
    </source>
</evidence>
<dbReference type="EMBL" id="CP045851">
    <property type="protein sequence ID" value="QGG94599.1"/>
    <property type="molecule type" value="Genomic_DNA"/>
</dbReference>
<comment type="function">
    <text evidence="14">Component of the F(0) channel, it forms part of the peripheral stalk, linking F(1) to F(0).</text>
</comment>
<dbReference type="SUPFAM" id="SSF81573">
    <property type="entry name" value="F1F0 ATP synthase subunit B, membrane domain"/>
    <property type="match status" value="1"/>
</dbReference>
<dbReference type="GO" id="GO:0046961">
    <property type="term" value="F:proton-transporting ATPase activity, rotational mechanism"/>
    <property type="evidence" value="ECO:0007669"/>
    <property type="project" value="TreeGrafter"/>
</dbReference>
<feature type="signal peptide" evidence="17">
    <location>
        <begin position="1"/>
        <end position="26"/>
    </location>
</feature>
<evidence type="ECO:0000256" key="9">
    <source>
        <dbReference type="ARBA" id="ARBA00023065"/>
    </source>
</evidence>
<dbReference type="InterPro" id="IPR050059">
    <property type="entry name" value="ATP_synthase_B_chain"/>
</dbReference>
<keyword evidence="8 14" id="KW-1133">Transmembrane helix</keyword>
<evidence type="ECO:0000256" key="8">
    <source>
        <dbReference type="ARBA" id="ARBA00022989"/>
    </source>
</evidence>
<evidence type="ECO:0000256" key="14">
    <source>
        <dbReference type="HAMAP-Rule" id="MF_01398"/>
    </source>
</evidence>
<evidence type="ECO:0000256" key="12">
    <source>
        <dbReference type="ARBA" id="ARBA00025198"/>
    </source>
</evidence>
<evidence type="ECO:0000256" key="7">
    <source>
        <dbReference type="ARBA" id="ARBA00022781"/>
    </source>
</evidence>
<dbReference type="PANTHER" id="PTHR33445">
    <property type="entry name" value="ATP SYNTHASE SUBUNIT B', CHLOROPLASTIC"/>
    <property type="match status" value="1"/>
</dbReference>
<proteinExistence type="inferred from homology"/>
<evidence type="ECO:0000256" key="13">
    <source>
        <dbReference type="ARBA" id="ARBA00025830"/>
    </source>
</evidence>
<evidence type="ECO:0000256" key="3">
    <source>
        <dbReference type="ARBA" id="ARBA00022448"/>
    </source>
</evidence>
<evidence type="ECO:0000313" key="18">
    <source>
        <dbReference type="EMBL" id="QGG94599.1"/>
    </source>
</evidence>
<keyword evidence="3 14" id="KW-0813">Transport</keyword>
<dbReference type="GO" id="GO:0045259">
    <property type="term" value="C:proton-transporting ATP synthase complex"/>
    <property type="evidence" value="ECO:0007669"/>
    <property type="project" value="UniProtKB-KW"/>
</dbReference>
<keyword evidence="5 14" id="KW-0138">CF(0)</keyword>
<comment type="subunit">
    <text evidence="13 14">F-type ATPases have 2 components, F(1) - the catalytic core - and F(0) - the membrane proton channel. F(1) has five subunits: alpha(3), beta(3), gamma(1), delta(1), epsilon(1). F(0) has three main subunits: a(1), b(2) and c(10-14). The alpha and beta chains form an alternating ring which encloses part of the gamma chain. F(1) is attached to F(0) by a central stalk formed by the gamma and epsilon chains, while a peripheral stalk is formed by the delta and b chains.</text>
</comment>
<dbReference type="AlphaFoldDB" id="A0A5Q2RCI1"/>
<evidence type="ECO:0000256" key="17">
    <source>
        <dbReference type="SAM" id="SignalP"/>
    </source>
</evidence>
<dbReference type="HAMAP" id="MF_01398">
    <property type="entry name" value="ATP_synth_b_bprime"/>
    <property type="match status" value="1"/>
</dbReference>
<comment type="similarity">
    <text evidence="2 14 15">Belongs to the ATPase B chain family.</text>
</comment>
<dbReference type="Proteomes" id="UP000334019">
    <property type="component" value="Chromosome"/>
</dbReference>
<dbReference type="KEGG" id="atq:GH723_05470"/>
<dbReference type="InterPro" id="IPR002146">
    <property type="entry name" value="ATP_synth_b/b'su_bac/chlpt"/>
</dbReference>
<dbReference type="NCBIfam" id="TIGR01144">
    <property type="entry name" value="ATP_synt_b"/>
    <property type="match status" value="1"/>
</dbReference>
<dbReference type="CDD" id="cd06503">
    <property type="entry name" value="ATP-synt_Fo_b"/>
    <property type="match status" value="1"/>
</dbReference>
<gene>
    <name evidence="14 18" type="primary">atpF</name>
    <name evidence="18" type="ORF">GH723_05470</name>
</gene>
<evidence type="ECO:0000256" key="2">
    <source>
        <dbReference type="ARBA" id="ARBA00005513"/>
    </source>
</evidence>
<evidence type="ECO:0000256" key="11">
    <source>
        <dbReference type="ARBA" id="ARBA00023310"/>
    </source>
</evidence>
<evidence type="ECO:0000256" key="1">
    <source>
        <dbReference type="ARBA" id="ARBA00004162"/>
    </source>
</evidence>
<evidence type="ECO:0000313" key="19">
    <source>
        <dbReference type="Proteomes" id="UP000334019"/>
    </source>
</evidence>
<feature type="chain" id="PRO_5024346315" description="ATP synthase subunit b" evidence="17">
    <location>
        <begin position="27"/>
        <end position="232"/>
    </location>
</feature>
<comment type="function">
    <text evidence="12 14">F(1)F(0) ATP synthase produces ATP from ADP in the presence of a proton or sodium gradient. F-type ATPases consist of two structural domains, F(1) containing the extramembraneous catalytic core and F(0) containing the membrane proton channel, linked together by a central stalk and a peripheral stalk. During catalysis, ATP synthesis in the catalytic domain of F(1) is coupled via a rotary mechanism of the central stalk subunits to proton translocation.</text>
</comment>
<dbReference type="RefSeq" id="WP_153758705.1">
    <property type="nucleotide sequence ID" value="NZ_CP045851.1"/>
</dbReference>
<keyword evidence="16" id="KW-0175">Coiled coil</keyword>
<evidence type="ECO:0000256" key="15">
    <source>
        <dbReference type="RuleBase" id="RU003848"/>
    </source>
</evidence>
<evidence type="ECO:0000256" key="16">
    <source>
        <dbReference type="SAM" id="Coils"/>
    </source>
</evidence>
<dbReference type="GO" id="GO:0046933">
    <property type="term" value="F:proton-transporting ATP synthase activity, rotational mechanism"/>
    <property type="evidence" value="ECO:0007669"/>
    <property type="project" value="UniProtKB-UniRule"/>
</dbReference>
<comment type="subcellular location">
    <subcellularLocation>
        <location evidence="1 14">Cell membrane</location>
        <topology evidence="1 14">Single-pass membrane protein</topology>
    </subcellularLocation>
</comment>
<dbReference type="Pfam" id="PF00430">
    <property type="entry name" value="ATP-synt_B"/>
    <property type="match status" value="1"/>
</dbReference>